<dbReference type="InterPro" id="IPR003585">
    <property type="entry name" value="Neurexin-like"/>
</dbReference>
<feature type="compositionally biased region" description="Basic and acidic residues" evidence="11">
    <location>
        <begin position="1"/>
        <end position="13"/>
    </location>
</feature>
<keyword evidence="5 10" id="KW-0654">Proteoglycan</keyword>
<evidence type="ECO:0000256" key="12">
    <source>
        <dbReference type="SAM" id="Phobius"/>
    </source>
</evidence>
<evidence type="ECO:0000313" key="15">
    <source>
        <dbReference type="Proteomes" id="UP000316079"/>
    </source>
</evidence>
<evidence type="ECO:0000256" key="3">
    <source>
        <dbReference type="ARBA" id="ARBA00010241"/>
    </source>
</evidence>
<dbReference type="GO" id="GO:0009986">
    <property type="term" value="C:cell surface"/>
    <property type="evidence" value="ECO:0007669"/>
    <property type="project" value="TreeGrafter"/>
</dbReference>
<dbReference type="PANTHER" id="PTHR10915">
    <property type="entry name" value="SYNDECAN"/>
    <property type="match status" value="1"/>
</dbReference>
<evidence type="ECO:0000256" key="1">
    <source>
        <dbReference type="ARBA" id="ARBA00004479"/>
    </source>
</evidence>
<keyword evidence="15" id="KW-1185">Reference proteome</keyword>
<dbReference type="Pfam" id="PF01034">
    <property type="entry name" value="Syndecan"/>
    <property type="match status" value="1"/>
</dbReference>
<keyword evidence="7 12" id="KW-0472">Membrane</keyword>
<feature type="compositionally biased region" description="Basic and acidic residues" evidence="11">
    <location>
        <begin position="162"/>
        <end position="177"/>
    </location>
</feature>
<evidence type="ECO:0000256" key="2">
    <source>
        <dbReference type="ARBA" id="ARBA00005343"/>
    </source>
</evidence>
<accession>A0A553RG09</accession>
<comment type="subcellular location">
    <subcellularLocation>
        <location evidence="1 10">Membrane</location>
        <topology evidence="1 10">Single-pass type I membrane protein</topology>
    </subcellularLocation>
</comment>
<keyword evidence="9 10" id="KW-0357">Heparan sulfate</keyword>
<feature type="region of interest" description="Disordered" evidence="11">
    <location>
        <begin position="1"/>
        <end position="180"/>
    </location>
</feature>
<dbReference type="InterPro" id="IPR027789">
    <property type="entry name" value="Syndecan/Neurexin_dom"/>
</dbReference>
<dbReference type="InterPro" id="IPR001050">
    <property type="entry name" value="Syndecan"/>
</dbReference>
<evidence type="ECO:0000313" key="14">
    <source>
        <dbReference type="EMBL" id="TRZ01123.1"/>
    </source>
</evidence>
<evidence type="ECO:0000256" key="7">
    <source>
        <dbReference type="ARBA" id="ARBA00023136"/>
    </source>
</evidence>
<evidence type="ECO:0000256" key="4">
    <source>
        <dbReference type="ARBA" id="ARBA00022692"/>
    </source>
</evidence>
<comment type="function">
    <text evidence="10">Cell surface proteoglycan.</text>
</comment>
<dbReference type="InterPro" id="IPR030479">
    <property type="entry name" value="Syndecan_CS"/>
</dbReference>
<evidence type="ECO:0000256" key="9">
    <source>
        <dbReference type="ARBA" id="ARBA00023207"/>
    </source>
</evidence>
<evidence type="ECO:0000259" key="13">
    <source>
        <dbReference type="SMART" id="SM00294"/>
    </source>
</evidence>
<feature type="compositionally biased region" description="Acidic residues" evidence="11">
    <location>
        <begin position="148"/>
        <end position="161"/>
    </location>
</feature>
<dbReference type="PANTHER" id="PTHR10915:SF7">
    <property type="entry name" value="SYNDECAN-3"/>
    <property type="match status" value="1"/>
</dbReference>
<proteinExistence type="inferred from homology"/>
<organism evidence="14 15">
    <name type="scientific">Danionella cerebrum</name>
    <dbReference type="NCBI Taxonomy" id="2873325"/>
    <lineage>
        <taxon>Eukaryota</taxon>
        <taxon>Metazoa</taxon>
        <taxon>Chordata</taxon>
        <taxon>Craniata</taxon>
        <taxon>Vertebrata</taxon>
        <taxon>Euteleostomi</taxon>
        <taxon>Actinopterygii</taxon>
        <taxon>Neopterygii</taxon>
        <taxon>Teleostei</taxon>
        <taxon>Ostariophysi</taxon>
        <taxon>Cypriniformes</taxon>
        <taxon>Danionidae</taxon>
        <taxon>Danioninae</taxon>
        <taxon>Danionella</taxon>
    </lineage>
</organism>
<comment type="similarity">
    <text evidence="3">Belongs to the neurexin family.</text>
</comment>
<keyword evidence="6 12" id="KW-1133">Transmembrane helix</keyword>
<dbReference type="AlphaFoldDB" id="A0A553RG09"/>
<dbReference type="GO" id="GO:0016020">
    <property type="term" value="C:membrane"/>
    <property type="evidence" value="ECO:0007669"/>
    <property type="project" value="UniProtKB-SubCell"/>
</dbReference>
<dbReference type="STRING" id="623744.A0A553RG09"/>
<keyword evidence="4 10" id="KW-0812">Transmembrane</keyword>
<reference evidence="14 15" key="1">
    <citation type="journal article" date="2019" name="Sci. Data">
        <title>Hybrid genome assembly and annotation of Danionella translucida.</title>
        <authorList>
            <person name="Kadobianskyi M."/>
            <person name="Schulze L."/>
            <person name="Schuelke M."/>
            <person name="Judkewitz B."/>
        </authorList>
    </citation>
    <scope>NUCLEOTIDE SEQUENCE [LARGE SCALE GENOMIC DNA]</scope>
    <source>
        <strain evidence="14 15">Bolton</strain>
    </source>
</reference>
<name>A0A553RG09_9TELE</name>
<evidence type="ECO:0000256" key="10">
    <source>
        <dbReference type="RuleBase" id="RU000649"/>
    </source>
</evidence>
<feature type="compositionally biased region" description="Pro residues" evidence="11">
    <location>
        <begin position="107"/>
        <end position="121"/>
    </location>
</feature>
<dbReference type="EMBL" id="SRMA01024156">
    <property type="protein sequence ID" value="TRZ01123.1"/>
    <property type="molecule type" value="Genomic_DNA"/>
</dbReference>
<feature type="compositionally biased region" description="Low complexity" evidence="11">
    <location>
        <begin position="232"/>
        <end position="256"/>
    </location>
</feature>
<keyword evidence="8 10" id="KW-0325">Glycoprotein</keyword>
<evidence type="ECO:0000256" key="8">
    <source>
        <dbReference type="ARBA" id="ARBA00023180"/>
    </source>
</evidence>
<gene>
    <name evidence="14" type="ORF">DNTS_007848</name>
</gene>
<feature type="domain" description="Neurexin/syndecan/glycophorin C" evidence="13">
    <location>
        <begin position="415"/>
        <end position="433"/>
    </location>
</feature>
<protein>
    <recommendedName>
        <fullName evidence="10">Syndecan</fullName>
    </recommendedName>
</protein>
<comment type="caution">
    <text evidence="14">The sequence shown here is derived from an EMBL/GenBank/DDBJ whole genome shotgun (WGS) entry which is preliminary data.</text>
</comment>
<evidence type="ECO:0000256" key="6">
    <source>
        <dbReference type="ARBA" id="ARBA00022989"/>
    </source>
</evidence>
<dbReference type="OrthoDB" id="10044468at2759"/>
<feature type="region of interest" description="Disordered" evidence="11">
    <location>
        <begin position="232"/>
        <end position="302"/>
    </location>
</feature>
<feature type="transmembrane region" description="Helical" evidence="12">
    <location>
        <begin position="397"/>
        <end position="416"/>
    </location>
</feature>
<sequence>MGLEDGGREETGKKIGLKASVAPSNGPLCESGPLARPLHAQATAQRRVSRPRDLESSGDEFYDDEDLFSGSGSGYPDMDVKPTSIGVVFTTEEPLPLSTTQATGPAPSAPPAAEPSSPVPPEVDRESGLGQDVDSSVQTKVDKKLEEVENEEEDEEEEVVQETERPDVGKVQEEEGSKATVVPRLTDIPVVLVDISTSSTVADTTVPTTGQEDFTEEDDLFITTEAVMLETTTESETTTEEITTTELEPTTIASTTAKPTRPRPVQTTPSLAPVRPRKPQNTPTKPSTTESSTRALATTTQEPEVTVNNEIAGPGPSGDFEIRETEVRQNNEVGLGRAVPGVQGEPDLTGNTVDAAGSSAAQLPQKNILERKEVLIAILIGGLFAFVFADFLLIAVIVGGVVGALFAAFLVMLLVYRMKKKDEGSYTLEEPKQATVTYQKPDKQEEFYA</sequence>
<dbReference type="Proteomes" id="UP000316079">
    <property type="component" value="Unassembled WGS sequence"/>
</dbReference>
<evidence type="ECO:0000256" key="11">
    <source>
        <dbReference type="SAM" id="MobiDB-lite"/>
    </source>
</evidence>
<dbReference type="PROSITE" id="PS00964">
    <property type="entry name" value="SYNDECAN"/>
    <property type="match status" value="1"/>
</dbReference>
<feature type="compositionally biased region" description="Acidic residues" evidence="11">
    <location>
        <begin position="56"/>
        <end position="67"/>
    </location>
</feature>
<dbReference type="SMART" id="SM00294">
    <property type="entry name" value="4.1m"/>
    <property type="match status" value="1"/>
</dbReference>
<evidence type="ECO:0000256" key="5">
    <source>
        <dbReference type="ARBA" id="ARBA00022974"/>
    </source>
</evidence>
<feature type="compositionally biased region" description="Low complexity" evidence="11">
    <location>
        <begin position="282"/>
        <end position="293"/>
    </location>
</feature>
<comment type="similarity">
    <text evidence="2 10">Belongs to the syndecan proteoglycan family.</text>
</comment>
<dbReference type="GO" id="GO:0016477">
    <property type="term" value="P:cell migration"/>
    <property type="evidence" value="ECO:0007669"/>
    <property type="project" value="TreeGrafter"/>
</dbReference>